<proteinExistence type="predicted"/>
<sequence>MANTLFGQSLNEYKYVIVSSKYGFQKSEDQYQLNSLTKFLFEKEGFNVIYNSLELPTEVVNNPCLALTAEIINESNMFTTKLVIELKNCKNQKVFVSKEGRSKEKEYKAGYQEALRKAFESVKEQNYSYSVPAITEVVEEDIIEVNENISQLDEAEIEDVVMESTESSNLKVDNRDRDSKGNILGVPTEKMLYAQENRLGYQLVDSTPKIVFILLKTGKKDVYFLKNRTGTFYKEEGKWFAEYYFDGHLMKQEFEVKW</sequence>
<evidence type="ECO:0000313" key="2">
    <source>
        <dbReference type="Proteomes" id="UP000270856"/>
    </source>
</evidence>
<organism evidence="1 2">
    <name type="scientific">Aureibaculum marinum</name>
    <dbReference type="NCBI Taxonomy" id="2487930"/>
    <lineage>
        <taxon>Bacteria</taxon>
        <taxon>Pseudomonadati</taxon>
        <taxon>Bacteroidota</taxon>
        <taxon>Flavobacteriia</taxon>
        <taxon>Flavobacteriales</taxon>
        <taxon>Flavobacteriaceae</taxon>
        <taxon>Aureibaculum</taxon>
    </lineage>
</organism>
<reference evidence="1 2" key="1">
    <citation type="submission" date="2018-11" db="EMBL/GenBank/DDBJ databases">
        <title>Aureibaculum marinum gen. nov., sp. nov., a member of the family Flavobacteriaceae isolated from the Bohai Sea.</title>
        <authorList>
            <person name="Ji X."/>
        </authorList>
    </citation>
    <scope>NUCLEOTIDE SEQUENCE [LARGE SCALE GENOMIC DNA]</scope>
    <source>
        <strain evidence="1 2">BH-SD17</strain>
    </source>
</reference>
<protein>
    <submittedName>
        <fullName evidence="1">Uncharacterized protein</fullName>
    </submittedName>
</protein>
<comment type="caution">
    <text evidence="1">The sequence shown here is derived from an EMBL/GenBank/DDBJ whole genome shotgun (WGS) entry which is preliminary data.</text>
</comment>
<keyword evidence="2" id="KW-1185">Reference proteome</keyword>
<evidence type="ECO:0000313" key="1">
    <source>
        <dbReference type="EMBL" id="RPE00137.1"/>
    </source>
</evidence>
<dbReference type="Proteomes" id="UP000270856">
    <property type="component" value="Unassembled WGS sequence"/>
</dbReference>
<name>A0A3N4P5I1_9FLAO</name>
<gene>
    <name evidence="1" type="ORF">EGM88_02415</name>
</gene>
<accession>A0A3N4P5I1</accession>
<dbReference type="EMBL" id="RPFJ01000002">
    <property type="protein sequence ID" value="RPE00137.1"/>
    <property type="molecule type" value="Genomic_DNA"/>
</dbReference>
<dbReference type="AlphaFoldDB" id="A0A3N4P5I1"/>